<feature type="compositionally biased region" description="Low complexity" evidence="1">
    <location>
        <begin position="859"/>
        <end position="871"/>
    </location>
</feature>
<feature type="region of interest" description="Disordered" evidence="1">
    <location>
        <begin position="273"/>
        <end position="359"/>
    </location>
</feature>
<feature type="region of interest" description="Disordered" evidence="1">
    <location>
        <begin position="1049"/>
        <end position="1089"/>
    </location>
</feature>
<sequence length="1542" mass="171245">MPVSPYYGQGGYVNRNYTRANSGSSYVPMMDCIKYSSSDTRGTTGNTPDDSPSNYFRSKYIIPEDGPASSYLAPKYTPASRSGYNLSRFRSTDNVPDSSSLLEDSRIKKSPSSSSVFTGNTAALRKTFNGQDVVTSTAPYTNSIPKYSDYSLSSPKDNKLTGYRLPEERKFAGKYGRESSYASQYLARINMSRDVRPKEIDTRDINTTEKPVNAKWQKTDPAKDNEGLISRNRQVVRLTIKREKNEQQDPFVIKNRTLNTIAQRLIEKYQVAEKKPEPSGYQPMKRRFYQDPPKDETLETKLTGRPPLPSSSAVSKTTSSDVPKDTPISKASPKKSTEAPEEIKTVPCSPEGEGEVGAATILQRATATAETKKELQSWEEVKDAIYAAVLHPDVDIESDEEMEKLIKGDAASPESSIKGKGTSEEDNASSDVGKGQAIVGQLKRFVKLQESVKCPNKKRSSVKDSRRSKKSRKSKDKNNKDIVDKAAEKDKGEERENTSLLTGDLVSGEARTDINTDTKEKLLQPPTTMDNEIYNKENKEKNDIDKTQSTRKKEETEISVKEKKITKLDEKTNTRDRSSLLSANLVLRSVASEDRENTKIKTQIKTDKTESEKTKSEIEVNSPKTQGYDTLPLKLKKKKGNSSLLSPDLVLNKKIPDDKVRKIKSICTTDQTEPENKEPQVEKGGQKSINDGMEQESIRDNKKEKSNENEEQAIEDEKEQTIIKVISKFDKKGKNSLLSDELVLKSVTSEEIKTTKEQTEAIKVKTKTLEGEGGEKNEAKDKEEQLRETLSTKIPQIKKKVKKQTAIEEDSLQEVPQLRVFSQAGAPSRSTPERQSTAQEKVSKSQELPHDLDVSSEVNKNLNSKTSTTNSAQTYDHQPKMTGVEIIKSILDKEAKAREAEESSARDKNEGITGGKSSSDVSVELGTSTISEAPYFTWRHKGEKAVTEECRKDITDTVKSPQEIYSTVCRSEDNEKIQREKTNEQVREKPQELKQEERDKTKKIPFTVKLPEQTPTNKSEEEKEISKTTKPSGIPRWKIEATAQVETHKLIELKQRQNETKDKTTMDKGADNKNKQTEITEDGQEKQEVISVKAKQEQILKHNEVKKEAEDSQDALLVKKAIKRPRQIAPPPAPEKPIGNELLKARNILKRPVKQNAITSPADNNKQDQANTTGVQAKKIWKKEVAHLVPPNQGNQFLQARNVLKKVVKVEKVENKEETVPEVIKPKKVLKKPVQTKEPDAETETTQETRGRPLRKQRPNRSRSGSSSSSDDGSTVRKKAEKPKRLMKPKPQGAEKTPTPSPKTSAPGSPKTRGSVEASTGVTETQDGNNVQKPSSTKDTAGSTGQDPKLSACQSADSGYGSSPSTPQPTPTVPEVKDEETCSITVPTTSHPPPSPSVTVPTTSHSPHHQSPHTSHPPTSHHPPNQSHVPPTSHHPPSVTVSTTVPQSVTSPTTSHHPPSVTVPTTSHCPPTTSHCPPPPVSPPTTITSPTTVTVPTTQSLPYRQHRAKRVLKAQRTLATSSWPVSSWDIEYKRTHNLSMVV</sequence>
<feature type="compositionally biased region" description="Basic and acidic residues" evidence="1">
    <location>
        <begin position="674"/>
        <end position="685"/>
    </location>
</feature>
<feature type="compositionally biased region" description="Basic and acidic residues" evidence="1">
    <location>
        <begin position="591"/>
        <end position="618"/>
    </location>
</feature>
<comment type="caution">
    <text evidence="2">The sequence shown here is derived from an EMBL/GenBank/DDBJ whole genome shotgun (WGS) entry which is preliminary data.</text>
</comment>
<organism evidence="2 3">
    <name type="scientific">Homarus americanus</name>
    <name type="common">American lobster</name>
    <dbReference type="NCBI Taxonomy" id="6706"/>
    <lineage>
        <taxon>Eukaryota</taxon>
        <taxon>Metazoa</taxon>
        <taxon>Ecdysozoa</taxon>
        <taxon>Arthropoda</taxon>
        <taxon>Crustacea</taxon>
        <taxon>Multicrustacea</taxon>
        <taxon>Malacostraca</taxon>
        <taxon>Eumalacostraca</taxon>
        <taxon>Eucarida</taxon>
        <taxon>Decapoda</taxon>
        <taxon>Pleocyemata</taxon>
        <taxon>Astacidea</taxon>
        <taxon>Nephropoidea</taxon>
        <taxon>Nephropidae</taxon>
        <taxon>Homarus</taxon>
    </lineage>
</organism>
<feature type="compositionally biased region" description="Low complexity" evidence="1">
    <location>
        <begin position="310"/>
        <end position="320"/>
    </location>
</feature>
<feature type="compositionally biased region" description="Basic and acidic residues" evidence="1">
    <location>
        <begin position="894"/>
        <end position="910"/>
    </location>
</feature>
<feature type="compositionally biased region" description="Basic residues" evidence="1">
    <location>
        <begin position="455"/>
        <end position="475"/>
    </location>
</feature>
<feature type="region of interest" description="Disordered" evidence="1">
    <location>
        <begin position="135"/>
        <end position="161"/>
    </location>
</feature>
<feature type="compositionally biased region" description="Basic and acidic residues" evidence="1">
    <location>
        <begin position="696"/>
        <end position="708"/>
    </location>
</feature>
<feature type="region of interest" description="Disordered" evidence="1">
    <location>
        <begin position="590"/>
        <end position="651"/>
    </location>
</feature>
<feature type="region of interest" description="Disordered" evidence="1">
    <location>
        <begin position="88"/>
        <end position="117"/>
    </location>
</feature>
<feature type="compositionally biased region" description="Basic residues" evidence="1">
    <location>
        <begin position="1276"/>
        <end position="1288"/>
    </location>
</feature>
<feature type="compositionally biased region" description="Low complexity" evidence="1">
    <location>
        <begin position="1484"/>
        <end position="1496"/>
    </location>
</feature>
<feature type="compositionally biased region" description="Polar residues" evidence="1">
    <location>
        <begin position="1317"/>
        <end position="1361"/>
    </location>
</feature>
<feature type="region of interest" description="Disordered" evidence="1">
    <location>
        <begin position="1210"/>
        <end position="1496"/>
    </location>
</feature>
<proteinExistence type="predicted"/>
<feature type="compositionally biased region" description="Polar residues" evidence="1">
    <location>
        <begin position="828"/>
        <end position="840"/>
    </location>
</feature>
<feature type="compositionally biased region" description="Basic and acidic residues" evidence="1">
    <location>
        <begin position="970"/>
        <end position="1002"/>
    </location>
</feature>
<evidence type="ECO:0000313" key="3">
    <source>
        <dbReference type="Proteomes" id="UP000747542"/>
    </source>
</evidence>
<feature type="compositionally biased region" description="Low complexity" evidence="1">
    <location>
        <begin position="1262"/>
        <end position="1273"/>
    </location>
</feature>
<feature type="region of interest" description="Disordered" evidence="1">
    <location>
        <begin position="894"/>
        <end position="922"/>
    </location>
</feature>
<reference evidence="2" key="1">
    <citation type="journal article" date="2021" name="Sci. Adv.">
        <title>The American lobster genome reveals insights on longevity, neural, and immune adaptations.</title>
        <authorList>
            <person name="Polinski J.M."/>
            <person name="Zimin A.V."/>
            <person name="Clark K.F."/>
            <person name="Kohn A.B."/>
            <person name="Sadowski N."/>
            <person name="Timp W."/>
            <person name="Ptitsyn A."/>
            <person name="Khanna P."/>
            <person name="Romanova D.Y."/>
            <person name="Williams P."/>
            <person name="Greenwood S.J."/>
            <person name="Moroz L.L."/>
            <person name="Walt D.R."/>
            <person name="Bodnar A.G."/>
        </authorList>
    </citation>
    <scope>NUCLEOTIDE SEQUENCE</scope>
    <source>
        <strain evidence="2">GMGI-L3</strain>
    </source>
</reference>
<feature type="compositionally biased region" description="Basic and acidic residues" evidence="1">
    <location>
        <begin position="764"/>
        <end position="787"/>
    </location>
</feature>
<dbReference type="EMBL" id="JAHLQT010019403">
    <property type="protein sequence ID" value="KAG7168713.1"/>
    <property type="molecule type" value="Genomic_DNA"/>
</dbReference>
<feature type="compositionally biased region" description="Basic and acidic residues" evidence="1">
    <location>
        <begin position="533"/>
        <end position="559"/>
    </location>
</feature>
<feature type="compositionally biased region" description="Basic and acidic residues" evidence="1">
    <location>
        <begin position="288"/>
        <end position="299"/>
    </location>
</feature>
<feature type="region of interest" description="Disordered" evidence="1">
    <location>
        <begin position="1155"/>
        <end position="1176"/>
    </location>
</feature>
<feature type="compositionally biased region" description="Polar residues" evidence="1">
    <location>
        <begin position="1156"/>
        <end position="1175"/>
    </location>
</feature>
<protein>
    <submittedName>
        <fullName evidence="2">Uncharacterized protein</fullName>
    </submittedName>
</protein>
<evidence type="ECO:0000256" key="1">
    <source>
        <dbReference type="SAM" id="MobiDB-lite"/>
    </source>
</evidence>
<feature type="region of interest" description="Disordered" evidence="1">
    <location>
        <begin position="808"/>
        <end position="882"/>
    </location>
</feature>
<dbReference type="Proteomes" id="UP000747542">
    <property type="component" value="Unassembled WGS sequence"/>
</dbReference>
<keyword evidence="3" id="KW-1185">Reference proteome</keyword>
<feature type="region of interest" description="Disordered" evidence="1">
    <location>
        <begin position="764"/>
        <end position="792"/>
    </location>
</feature>
<feature type="compositionally biased region" description="Basic and acidic residues" evidence="1">
    <location>
        <begin position="510"/>
        <end position="522"/>
    </location>
</feature>
<feature type="region of interest" description="Disordered" evidence="1">
    <location>
        <begin position="969"/>
        <end position="1037"/>
    </location>
</feature>
<feature type="compositionally biased region" description="Low complexity" evidence="1">
    <location>
        <begin position="1296"/>
        <end position="1312"/>
    </location>
</feature>
<evidence type="ECO:0000313" key="2">
    <source>
        <dbReference type="EMBL" id="KAG7168713.1"/>
    </source>
</evidence>
<feature type="compositionally biased region" description="Basic and acidic residues" evidence="1">
    <location>
        <begin position="335"/>
        <end position="344"/>
    </location>
</feature>
<feature type="region of interest" description="Disordered" evidence="1">
    <location>
        <begin position="450"/>
        <end position="559"/>
    </location>
</feature>
<feature type="compositionally biased region" description="Low complexity" evidence="1">
    <location>
        <begin position="1412"/>
        <end position="1475"/>
    </location>
</feature>
<feature type="compositionally biased region" description="Basic residues" evidence="1">
    <location>
        <begin position="1252"/>
        <end position="1261"/>
    </location>
</feature>
<feature type="compositionally biased region" description="Basic and acidic residues" evidence="1">
    <location>
        <begin position="841"/>
        <end position="853"/>
    </location>
</feature>
<accession>A0A8J5MYN8</accession>
<gene>
    <name evidence="2" type="ORF">Hamer_G020515</name>
</gene>
<feature type="compositionally biased region" description="Basic and acidic residues" evidence="1">
    <location>
        <begin position="1018"/>
        <end position="1027"/>
    </location>
</feature>
<feature type="region of interest" description="Disordered" evidence="1">
    <location>
        <begin position="665"/>
        <end position="717"/>
    </location>
</feature>
<feature type="compositionally biased region" description="Polar residues" evidence="1">
    <location>
        <begin position="88"/>
        <end position="102"/>
    </location>
</feature>
<feature type="compositionally biased region" description="Polar residues" evidence="1">
    <location>
        <begin position="135"/>
        <end position="155"/>
    </location>
</feature>
<feature type="compositionally biased region" description="Basic and acidic residues" evidence="1">
    <location>
        <begin position="476"/>
        <end position="497"/>
    </location>
</feature>
<feature type="compositionally biased region" description="Basic and acidic residues" evidence="1">
    <location>
        <begin position="1210"/>
        <end position="1219"/>
    </location>
</feature>
<name>A0A8J5MYN8_HOMAM</name>
<feature type="region of interest" description="Disordered" evidence="1">
    <location>
        <begin position="391"/>
        <end position="435"/>
    </location>
</feature>